<evidence type="ECO:0000256" key="1">
    <source>
        <dbReference type="ARBA" id="ARBA00004651"/>
    </source>
</evidence>
<keyword evidence="5 7" id="KW-0472">Membrane</keyword>
<keyword evidence="10" id="KW-1185">Reference proteome</keyword>
<evidence type="ECO:0000256" key="7">
    <source>
        <dbReference type="SAM" id="Phobius"/>
    </source>
</evidence>
<dbReference type="EMBL" id="QFFI01000013">
    <property type="protein sequence ID" value="PWG63145.1"/>
    <property type="molecule type" value="Genomic_DNA"/>
</dbReference>
<sequence length="158" mass="16539">MLDSPLVTLLHGFTGLLLEPVLVALGVAVVVCVWDSGTAVGERFSGLRRLAAGADPARVEALARRRIERVDLVARLAPMLGLMGTLIPLGPGLAALGRGELDVLATAVTVAFDTTVVGLLAGAIAFVIGRLRRRWYEGLLEARGGEGPPPHPPPPEKN</sequence>
<keyword evidence="9" id="KW-0969">Cilium</keyword>
<keyword evidence="9" id="KW-0966">Cell projection</keyword>
<feature type="transmembrane region" description="Helical" evidence="7">
    <location>
        <begin position="12"/>
        <end position="34"/>
    </location>
</feature>
<evidence type="ECO:0000256" key="2">
    <source>
        <dbReference type="ARBA" id="ARBA00022475"/>
    </source>
</evidence>
<gene>
    <name evidence="9" type="ORF">DEM34_09865</name>
</gene>
<feature type="domain" description="MotA/TolQ/ExbB proton channel" evidence="8">
    <location>
        <begin position="58"/>
        <end position="137"/>
    </location>
</feature>
<dbReference type="OrthoDB" id="3178152at2"/>
<organism evidence="9 10">
    <name type="scientific">Sediminicurvatus halobius</name>
    <dbReference type="NCBI Taxonomy" id="2182432"/>
    <lineage>
        <taxon>Bacteria</taxon>
        <taxon>Pseudomonadati</taxon>
        <taxon>Pseudomonadota</taxon>
        <taxon>Gammaproteobacteria</taxon>
        <taxon>Chromatiales</taxon>
        <taxon>Ectothiorhodospiraceae</taxon>
        <taxon>Sediminicurvatus</taxon>
    </lineage>
</organism>
<keyword evidence="3 7" id="KW-0812">Transmembrane</keyword>
<protein>
    <submittedName>
        <fullName evidence="9">Flagellar motor protein MotA</fullName>
    </submittedName>
</protein>
<dbReference type="GO" id="GO:0005886">
    <property type="term" value="C:plasma membrane"/>
    <property type="evidence" value="ECO:0007669"/>
    <property type="project" value="UniProtKB-SubCell"/>
</dbReference>
<evidence type="ECO:0000256" key="5">
    <source>
        <dbReference type="ARBA" id="ARBA00023136"/>
    </source>
</evidence>
<comment type="similarity">
    <text evidence="6">Belongs to the exbB/tolQ family.</text>
</comment>
<dbReference type="PANTHER" id="PTHR30625">
    <property type="entry name" value="PROTEIN TOLQ"/>
    <property type="match status" value="1"/>
</dbReference>
<dbReference type="Pfam" id="PF01618">
    <property type="entry name" value="MotA_ExbB"/>
    <property type="match status" value="1"/>
</dbReference>
<evidence type="ECO:0000256" key="3">
    <source>
        <dbReference type="ARBA" id="ARBA00022692"/>
    </source>
</evidence>
<keyword evidence="2" id="KW-1003">Cell membrane</keyword>
<name>A0A2U2N1P6_9GAMM</name>
<evidence type="ECO:0000313" key="9">
    <source>
        <dbReference type="EMBL" id="PWG63145.1"/>
    </source>
</evidence>
<keyword evidence="9" id="KW-0282">Flagellum</keyword>
<accession>A0A2U2N1P6</accession>
<dbReference type="RefSeq" id="WP_109678645.1">
    <property type="nucleotide sequence ID" value="NZ_QFFI01000013.1"/>
</dbReference>
<comment type="subcellular location">
    <subcellularLocation>
        <location evidence="1">Cell membrane</location>
        <topology evidence="1">Multi-pass membrane protein</topology>
    </subcellularLocation>
    <subcellularLocation>
        <location evidence="6">Membrane</location>
        <topology evidence="6">Multi-pass membrane protein</topology>
    </subcellularLocation>
</comment>
<evidence type="ECO:0000259" key="8">
    <source>
        <dbReference type="Pfam" id="PF01618"/>
    </source>
</evidence>
<evidence type="ECO:0000256" key="4">
    <source>
        <dbReference type="ARBA" id="ARBA00022989"/>
    </source>
</evidence>
<dbReference type="InterPro" id="IPR050790">
    <property type="entry name" value="ExbB/TolQ_transport"/>
</dbReference>
<feature type="transmembrane region" description="Helical" evidence="7">
    <location>
        <begin position="103"/>
        <end position="128"/>
    </location>
</feature>
<evidence type="ECO:0000313" key="10">
    <source>
        <dbReference type="Proteomes" id="UP000245474"/>
    </source>
</evidence>
<dbReference type="AlphaFoldDB" id="A0A2U2N1P6"/>
<keyword evidence="4 7" id="KW-1133">Transmembrane helix</keyword>
<dbReference type="GO" id="GO:0017038">
    <property type="term" value="P:protein import"/>
    <property type="evidence" value="ECO:0007669"/>
    <property type="project" value="TreeGrafter"/>
</dbReference>
<comment type="caution">
    <text evidence="9">The sequence shown here is derived from an EMBL/GenBank/DDBJ whole genome shotgun (WGS) entry which is preliminary data.</text>
</comment>
<keyword evidence="6" id="KW-0813">Transport</keyword>
<dbReference type="PANTHER" id="PTHR30625:SF3">
    <property type="entry name" value="TOL-PAL SYSTEM PROTEIN TOLQ"/>
    <property type="match status" value="1"/>
</dbReference>
<reference evidence="9 10" key="1">
    <citation type="submission" date="2018-05" db="EMBL/GenBank/DDBJ databases">
        <title>Spiribacter halobius sp. nov., a moderately halophilic bacterium isolated from marine solar saltern.</title>
        <authorList>
            <person name="Zheng W.-S."/>
            <person name="Lu D.-C."/>
            <person name="Du Z.-J."/>
        </authorList>
    </citation>
    <scope>NUCLEOTIDE SEQUENCE [LARGE SCALE GENOMIC DNA]</scope>
    <source>
        <strain evidence="9 10">E85</strain>
    </source>
</reference>
<dbReference type="InterPro" id="IPR002898">
    <property type="entry name" value="MotA_ExbB_proton_chnl"/>
</dbReference>
<keyword evidence="6" id="KW-0653">Protein transport</keyword>
<proteinExistence type="inferred from homology"/>
<evidence type="ECO:0000256" key="6">
    <source>
        <dbReference type="RuleBase" id="RU004057"/>
    </source>
</evidence>
<dbReference type="Proteomes" id="UP000245474">
    <property type="component" value="Unassembled WGS sequence"/>
</dbReference>
<feature type="transmembrane region" description="Helical" evidence="7">
    <location>
        <begin position="72"/>
        <end position="97"/>
    </location>
</feature>